<evidence type="ECO:0000313" key="3">
    <source>
        <dbReference type="Proteomes" id="UP001054889"/>
    </source>
</evidence>
<gene>
    <name evidence="2" type="primary">gb21660</name>
    <name evidence="2" type="ORF">PR202_gb21660</name>
</gene>
<comment type="caution">
    <text evidence="2">The sequence shown here is derived from an EMBL/GenBank/DDBJ whole genome shotgun (WGS) entry which is preliminary data.</text>
</comment>
<evidence type="ECO:0000313" key="2">
    <source>
        <dbReference type="EMBL" id="GJN33096.1"/>
    </source>
</evidence>
<name>A0AAV5FE69_ELECO</name>
<sequence length="201" mass="21635">MNLTIVRKELLRAIDVRLSALKQDLATACSRASSAGFNPNSVSELLLFATHFGANRLRRLSVKDRISMFESQKKEQTPTSGNSNSGGASKVVPGKGEHRRVPSGASMEKLTPASTSESSFGKEQGGVHGCDTKVSDHAGPNFSTRNRLKTSPKLAGDALLKHKDMLTSSSIEEHIHMVDKEITAVVHEVVDSSEHIGPNGY</sequence>
<dbReference type="AlphaFoldDB" id="A0AAV5FE69"/>
<feature type="region of interest" description="Disordered" evidence="1">
    <location>
        <begin position="70"/>
        <end position="148"/>
    </location>
</feature>
<dbReference type="Proteomes" id="UP001054889">
    <property type="component" value="Unassembled WGS sequence"/>
</dbReference>
<reference evidence="2" key="1">
    <citation type="journal article" date="2018" name="DNA Res.">
        <title>Multiple hybrid de novo genome assembly of finger millet, an orphan allotetraploid crop.</title>
        <authorList>
            <person name="Hatakeyama M."/>
            <person name="Aluri S."/>
            <person name="Balachadran M.T."/>
            <person name="Sivarajan S.R."/>
            <person name="Patrignani A."/>
            <person name="Gruter S."/>
            <person name="Poveda L."/>
            <person name="Shimizu-Inatsugi R."/>
            <person name="Baeten J."/>
            <person name="Francoijs K.J."/>
            <person name="Nataraja K.N."/>
            <person name="Reddy Y.A.N."/>
            <person name="Phadnis S."/>
            <person name="Ravikumar R.L."/>
            <person name="Schlapbach R."/>
            <person name="Sreeman S.M."/>
            <person name="Shimizu K.K."/>
        </authorList>
    </citation>
    <scope>NUCLEOTIDE SEQUENCE</scope>
</reference>
<feature type="compositionally biased region" description="Polar residues" evidence="1">
    <location>
        <begin position="112"/>
        <end position="121"/>
    </location>
</feature>
<dbReference type="PANTHER" id="PTHR31008:SF15">
    <property type="entry name" value="GPI-ANCHORED ADHESIN-LIKE PROTEIN"/>
    <property type="match status" value="1"/>
</dbReference>
<reference evidence="2" key="2">
    <citation type="submission" date="2021-12" db="EMBL/GenBank/DDBJ databases">
        <title>Resequencing data analysis of finger millet.</title>
        <authorList>
            <person name="Hatakeyama M."/>
            <person name="Aluri S."/>
            <person name="Balachadran M.T."/>
            <person name="Sivarajan S.R."/>
            <person name="Poveda L."/>
            <person name="Shimizu-Inatsugi R."/>
            <person name="Schlapbach R."/>
            <person name="Sreeman S.M."/>
            <person name="Shimizu K.K."/>
        </authorList>
    </citation>
    <scope>NUCLEOTIDE SEQUENCE</scope>
</reference>
<dbReference type="PANTHER" id="PTHR31008">
    <property type="entry name" value="COP1-INTERACTING PROTEIN-RELATED"/>
    <property type="match status" value="1"/>
</dbReference>
<protein>
    <submittedName>
        <fullName evidence="2">Uncharacterized protein</fullName>
    </submittedName>
</protein>
<proteinExistence type="predicted"/>
<organism evidence="2 3">
    <name type="scientific">Eleusine coracana subsp. coracana</name>
    <dbReference type="NCBI Taxonomy" id="191504"/>
    <lineage>
        <taxon>Eukaryota</taxon>
        <taxon>Viridiplantae</taxon>
        <taxon>Streptophyta</taxon>
        <taxon>Embryophyta</taxon>
        <taxon>Tracheophyta</taxon>
        <taxon>Spermatophyta</taxon>
        <taxon>Magnoliopsida</taxon>
        <taxon>Liliopsida</taxon>
        <taxon>Poales</taxon>
        <taxon>Poaceae</taxon>
        <taxon>PACMAD clade</taxon>
        <taxon>Chloridoideae</taxon>
        <taxon>Cynodonteae</taxon>
        <taxon>Eleusininae</taxon>
        <taxon>Eleusine</taxon>
    </lineage>
</organism>
<accession>A0AAV5FE69</accession>
<keyword evidence="3" id="KW-1185">Reference proteome</keyword>
<dbReference type="EMBL" id="BQKI01000084">
    <property type="protein sequence ID" value="GJN33096.1"/>
    <property type="molecule type" value="Genomic_DNA"/>
</dbReference>
<evidence type="ECO:0000256" key="1">
    <source>
        <dbReference type="SAM" id="MobiDB-lite"/>
    </source>
</evidence>
<feature type="compositionally biased region" description="Polar residues" evidence="1">
    <location>
        <begin position="77"/>
        <end position="87"/>
    </location>
</feature>